<protein>
    <submittedName>
        <fullName evidence="8">DHA1 family tetracycline resistance protein-like MFS transporter</fullName>
    </submittedName>
</protein>
<feature type="domain" description="Major facilitator superfamily (MFS) profile" evidence="7">
    <location>
        <begin position="14"/>
        <end position="407"/>
    </location>
</feature>
<comment type="caution">
    <text evidence="8">The sequence shown here is derived from an EMBL/GenBank/DDBJ whole genome shotgun (WGS) entry which is preliminary data.</text>
</comment>
<gene>
    <name evidence="8" type="ORF">HNR42_001316</name>
</gene>
<dbReference type="PANTHER" id="PTHR23504:SF15">
    <property type="entry name" value="MAJOR FACILITATOR SUPERFAMILY (MFS) PROFILE DOMAIN-CONTAINING PROTEIN"/>
    <property type="match status" value="1"/>
</dbReference>
<dbReference type="PANTHER" id="PTHR23504">
    <property type="entry name" value="MAJOR FACILITATOR SUPERFAMILY DOMAIN-CONTAINING PROTEIN 10"/>
    <property type="match status" value="1"/>
</dbReference>
<dbReference type="InterPro" id="IPR001958">
    <property type="entry name" value="Tet-R_TetA/multi-R_MdtG-like"/>
</dbReference>
<dbReference type="EMBL" id="JACHHG010000004">
    <property type="protein sequence ID" value="MBB6097893.1"/>
    <property type="molecule type" value="Genomic_DNA"/>
</dbReference>
<keyword evidence="5 6" id="KW-0472">Membrane</keyword>
<evidence type="ECO:0000313" key="8">
    <source>
        <dbReference type="EMBL" id="MBB6097893.1"/>
    </source>
</evidence>
<sequence>MSRPPNARHARTPSAAFIFVTLVIDMLGIGLIIPVLPELVTQLSPATSDAPRIFGLLISLHALMQLLCSPLLGALSDACGRRPVLLFSTLGTALAYLMMFFSPSLAWLLAARVLGGISSANVTAANAYIADVSTPANRARNFGMVGAAMGLGLIAGPSLGGLLGEMSLRLPLLFAAALAALNLLYGLFVLPESHPPSRRTSLTGARLNPLRTLLLLRQFPALGGWALAVTLTHLALQFSNSTWVLHGSLRFGWSSGANGLSLAASGLLTVLVSLLLPGPVVARLGERRTITAALLLGALGYLLYGLADSGWMLYASMPLSVMLSLGGPALQSLLARSVPPESQGAVQGTLASLNSLSAIVGPLVATALFTRYAAQAADPLPGIVFFACSLLLLLSCAAAQRASRNAASRL</sequence>
<dbReference type="AlphaFoldDB" id="A0A841HYD3"/>
<keyword evidence="4 6" id="KW-1133">Transmembrane helix</keyword>
<dbReference type="PRINTS" id="PR01035">
    <property type="entry name" value="TCRTETA"/>
</dbReference>
<accession>A0A841HYD3</accession>
<comment type="subcellular location">
    <subcellularLocation>
        <location evidence="1">Membrane</location>
        <topology evidence="1">Multi-pass membrane protein</topology>
    </subcellularLocation>
</comment>
<dbReference type="SUPFAM" id="SSF103473">
    <property type="entry name" value="MFS general substrate transporter"/>
    <property type="match status" value="1"/>
</dbReference>
<evidence type="ECO:0000256" key="4">
    <source>
        <dbReference type="ARBA" id="ARBA00022989"/>
    </source>
</evidence>
<dbReference type="GO" id="GO:0016020">
    <property type="term" value="C:membrane"/>
    <property type="evidence" value="ECO:0007669"/>
    <property type="project" value="UniProtKB-SubCell"/>
</dbReference>
<evidence type="ECO:0000256" key="6">
    <source>
        <dbReference type="SAM" id="Phobius"/>
    </source>
</evidence>
<evidence type="ECO:0000256" key="1">
    <source>
        <dbReference type="ARBA" id="ARBA00004141"/>
    </source>
</evidence>
<feature type="transmembrane region" description="Helical" evidence="6">
    <location>
        <begin position="170"/>
        <end position="191"/>
    </location>
</feature>
<feature type="transmembrane region" description="Helical" evidence="6">
    <location>
        <begin position="380"/>
        <end position="399"/>
    </location>
</feature>
<feature type="transmembrane region" description="Helical" evidence="6">
    <location>
        <begin position="53"/>
        <end position="72"/>
    </location>
</feature>
<feature type="transmembrane region" description="Helical" evidence="6">
    <location>
        <begin position="289"/>
        <end position="307"/>
    </location>
</feature>
<feature type="transmembrane region" description="Helical" evidence="6">
    <location>
        <begin position="12"/>
        <end position="33"/>
    </location>
</feature>
<keyword evidence="3 6" id="KW-0812">Transmembrane</keyword>
<name>A0A841HYD3_9DEIO</name>
<evidence type="ECO:0000256" key="2">
    <source>
        <dbReference type="ARBA" id="ARBA00022448"/>
    </source>
</evidence>
<dbReference type="InterPro" id="IPR036259">
    <property type="entry name" value="MFS_trans_sf"/>
</dbReference>
<feature type="transmembrane region" description="Helical" evidence="6">
    <location>
        <begin position="256"/>
        <end position="277"/>
    </location>
</feature>
<feature type="transmembrane region" description="Helical" evidence="6">
    <location>
        <begin position="212"/>
        <end position="236"/>
    </location>
</feature>
<organism evidence="8 9">
    <name type="scientific">Deinobacterium chartae</name>
    <dbReference type="NCBI Taxonomy" id="521158"/>
    <lineage>
        <taxon>Bacteria</taxon>
        <taxon>Thermotogati</taxon>
        <taxon>Deinococcota</taxon>
        <taxon>Deinococci</taxon>
        <taxon>Deinococcales</taxon>
        <taxon>Deinococcaceae</taxon>
        <taxon>Deinobacterium</taxon>
    </lineage>
</organism>
<evidence type="ECO:0000256" key="3">
    <source>
        <dbReference type="ARBA" id="ARBA00022692"/>
    </source>
</evidence>
<evidence type="ECO:0000313" key="9">
    <source>
        <dbReference type="Proteomes" id="UP000569951"/>
    </source>
</evidence>
<dbReference type="InterPro" id="IPR020846">
    <property type="entry name" value="MFS_dom"/>
</dbReference>
<evidence type="ECO:0000256" key="5">
    <source>
        <dbReference type="ARBA" id="ARBA00023136"/>
    </source>
</evidence>
<dbReference type="Gene3D" id="1.20.1250.20">
    <property type="entry name" value="MFS general substrate transporter like domains"/>
    <property type="match status" value="1"/>
</dbReference>
<dbReference type="RefSeq" id="WP_183985779.1">
    <property type="nucleotide sequence ID" value="NZ_JACHHG010000004.1"/>
</dbReference>
<dbReference type="InterPro" id="IPR011701">
    <property type="entry name" value="MFS"/>
</dbReference>
<dbReference type="GO" id="GO:0022857">
    <property type="term" value="F:transmembrane transporter activity"/>
    <property type="evidence" value="ECO:0007669"/>
    <property type="project" value="InterPro"/>
</dbReference>
<feature type="transmembrane region" description="Helical" evidence="6">
    <location>
        <begin position="84"/>
        <end position="101"/>
    </location>
</feature>
<keyword evidence="2" id="KW-0813">Transport</keyword>
<evidence type="ECO:0000259" key="7">
    <source>
        <dbReference type="PROSITE" id="PS50850"/>
    </source>
</evidence>
<dbReference type="Proteomes" id="UP000569951">
    <property type="component" value="Unassembled WGS sequence"/>
</dbReference>
<feature type="transmembrane region" description="Helical" evidence="6">
    <location>
        <begin position="107"/>
        <end position="130"/>
    </location>
</feature>
<proteinExistence type="predicted"/>
<dbReference type="PROSITE" id="PS50850">
    <property type="entry name" value="MFS"/>
    <property type="match status" value="1"/>
</dbReference>
<dbReference type="Pfam" id="PF07690">
    <property type="entry name" value="MFS_1"/>
    <property type="match status" value="1"/>
</dbReference>
<keyword evidence="9" id="KW-1185">Reference proteome</keyword>
<reference evidence="8 9" key="1">
    <citation type="submission" date="2020-08" db="EMBL/GenBank/DDBJ databases">
        <title>Genomic Encyclopedia of Type Strains, Phase IV (KMG-IV): sequencing the most valuable type-strain genomes for metagenomic binning, comparative biology and taxonomic classification.</title>
        <authorList>
            <person name="Goeker M."/>
        </authorList>
    </citation>
    <scope>NUCLEOTIDE SEQUENCE [LARGE SCALE GENOMIC DNA]</scope>
    <source>
        <strain evidence="8 9">DSM 21458</strain>
    </source>
</reference>
<feature type="transmembrane region" description="Helical" evidence="6">
    <location>
        <begin position="142"/>
        <end position="164"/>
    </location>
</feature>